<dbReference type="HOGENOM" id="CLU_066172_0_0_11"/>
<name>A0A0H3EBX5_BIFBP</name>
<dbReference type="eggNOG" id="ENOG50340R4">
    <property type="taxonomic scope" value="Bacteria"/>
</dbReference>
<keyword evidence="1" id="KW-0472">Membrane</keyword>
<evidence type="ECO:0000256" key="1">
    <source>
        <dbReference type="SAM" id="Phobius"/>
    </source>
</evidence>
<dbReference type="Proteomes" id="UP000002312">
    <property type="component" value="Chromosome"/>
</dbReference>
<feature type="transmembrane region" description="Helical" evidence="1">
    <location>
        <begin position="247"/>
        <end position="264"/>
    </location>
</feature>
<dbReference type="PATRIC" id="fig|702459.3.peg.724"/>
<feature type="transmembrane region" description="Helical" evidence="1">
    <location>
        <begin position="285"/>
        <end position="311"/>
    </location>
</feature>
<evidence type="ECO:0000313" key="3">
    <source>
        <dbReference type="Proteomes" id="UP000002312"/>
    </source>
</evidence>
<dbReference type="RefSeq" id="WP_013389745.1">
    <property type="nucleotide sequence ID" value="NC_014638.1"/>
</dbReference>
<protein>
    <submittedName>
        <fullName evidence="2">Uncharacterized protein</fullName>
    </submittedName>
</protein>
<proteinExistence type="predicted"/>
<keyword evidence="1" id="KW-1133">Transmembrane helix</keyword>
<feature type="transmembrane region" description="Helical" evidence="1">
    <location>
        <begin position="331"/>
        <end position="348"/>
    </location>
</feature>
<evidence type="ECO:0000313" key="2">
    <source>
        <dbReference type="EMBL" id="ADP35784.1"/>
    </source>
</evidence>
<dbReference type="AlphaFoldDB" id="A0A0H3EBX5"/>
<accession>A0A0H3EBX5</accession>
<dbReference type="KEGG" id="bbp:BBPR_0695"/>
<dbReference type="EMBL" id="CP001840">
    <property type="protein sequence ID" value="ADP35784.1"/>
    <property type="molecule type" value="Genomic_DNA"/>
</dbReference>
<dbReference type="OrthoDB" id="3716589at2"/>
<reference evidence="2 3" key="1">
    <citation type="journal article" date="2010" name="Proc. Natl. Acad. Sci. U.S.A.">
        <title>Genome analysis of Bifidobacterium bifidum PRL2010 reveals metabolic pathways for host-derived glycan foraging.</title>
        <authorList>
            <person name="Turroni F."/>
            <person name="Bottacini F."/>
            <person name="Foroni E."/>
            <person name="Mulder I."/>
            <person name="Kim J.H."/>
            <person name="Zomer A."/>
            <person name="Sanchez B."/>
            <person name="Bidossi A."/>
            <person name="Ferrarini A."/>
            <person name="Giubellini V."/>
            <person name="Delledonne M."/>
            <person name="Henrissat B."/>
            <person name="Coutinho P."/>
            <person name="Oggioni M."/>
            <person name="Fitzgerald G.F."/>
            <person name="Mills D."/>
            <person name="Margolles A."/>
            <person name="Kelly D."/>
            <person name="van Sinderen D."/>
            <person name="Ventura M."/>
        </authorList>
    </citation>
    <scope>NUCLEOTIDE SEQUENCE [LARGE SCALE GENOMIC DNA]</scope>
    <source>
        <strain evidence="2 3">PRL2010</strain>
    </source>
</reference>
<organism evidence="2 3">
    <name type="scientific">Bifidobacterium bifidum (strain PRL2010)</name>
    <dbReference type="NCBI Taxonomy" id="702459"/>
    <lineage>
        <taxon>Bacteria</taxon>
        <taxon>Bacillati</taxon>
        <taxon>Actinomycetota</taxon>
        <taxon>Actinomycetes</taxon>
        <taxon>Bifidobacteriales</taxon>
        <taxon>Bifidobacteriaceae</taxon>
        <taxon>Bifidobacterium</taxon>
    </lineage>
</organism>
<feature type="transmembrane region" description="Helical" evidence="1">
    <location>
        <begin position="21"/>
        <end position="38"/>
    </location>
</feature>
<sequence>MRLGSIISETLRNIASGTAHALAMFLAVLFAGTLLGGYEAMSVMRLETEAAVRIRAFADVKTVVGGNVDGLACDRLSDHGNPSFISGAMRSGPQVVPLATKGIELSSYEVTAGMIRLITAEDPQEVPDPSGVWVSSDVSHDFGLVKGSRMQTNHGTVTVAGVFDWPNDGRDMRFAYAMIAPAASSGGVFQECWAKQWPQSDQMDELLLSTATKNPKSEMRPGVTALNKGFDAHYDAQKGYLTRVTRWMPYLGLAVGLLLGVISVRRRRLEYAGALHSGESKGAQLLGIELESLIWAGVGTLATCALLSAYALRMSQSDPLAVLLAAVRTPLVLLAGVLVSSLLTGSVIRQTQLFRYFKNR</sequence>
<keyword evidence="1" id="KW-0812">Transmembrane</keyword>
<gene>
    <name evidence="2" type="ordered locus">BBPR_0695</name>
</gene>